<name>A0ACB8ZED5_9ASTR</name>
<evidence type="ECO:0000313" key="1">
    <source>
        <dbReference type="EMBL" id="KAI3695968.1"/>
    </source>
</evidence>
<comment type="caution">
    <text evidence="1">The sequence shown here is derived from an EMBL/GenBank/DDBJ whole genome shotgun (WGS) entry which is preliminary data.</text>
</comment>
<dbReference type="EMBL" id="CM042043">
    <property type="protein sequence ID" value="KAI3695968.1"/>
    <property type="molecule type" value="Genomic_DNA"/>
</dbReference>
<keyword evidence="2" id="KW-1185">Reference proteome</keyword>
<evidence type="ECO:0000313" key="2">
    <source>
        <dbReference type="Proteomes" id="UP001056120"/>
    </source>
</evidence>
<organism evidence="1 2">
    <name type="scientific">Smallanthus sonchifolius</name>
    <dbReference type="NCBI Taxonomy" id="185202"/>
    <lineage>
        <taxon>Eukaryota</taxon>
        <taxon>Viridiplantae</taxon>
        <taxon>Streptophyta</taxon>
        <taxon>Embryophyta</taxon>
        <taxon>Tracheophyta</taxon>
        <taxon>Spermatophyta</taxon>
        <taxon>Magnoliopsida</taxon>
        <taxon>eudicotyledons</taxon>
        <taxon>Gunneridae</taxon>
        <taxon>Pentapetalae</taxon>
        <taxon>asterids</taxon>
        <taxon>campanulids</taxon>
        <taxon>Asterales</taxon>
        <taxon>Asteraceae</taxon>
        <taxon>Asteroideae</taxon>
        <taxon>Heliantheae alliance</taxon>
        <taxon>Millerieae</taxon>
        <taxon>Smallanthus</taxon>
    </lineage>
</organism>
<sequence length="882" mass="94339">MATGGDGSAPYESTGAGGKFRKRPFRRIIPATPYDRPPTALKNNNPSMLKKLVDPASRLIYAGAHRLFAVFRKSLPPPSLQRPPGVNEEHQNVPQEERRSGSSANIAAAAEISEFEQMLQEKTFTRSEIQRLTSLLQSRTTELPSDDSMKKHGDVRDNFHAAISTPVVTSKVLEEIASPAELAKSYMGSRQPTKALIQDSKLIQRTPITPLAQKTANSLRGLENGFVTPRSRGRSAIYTMARTPYTRSPSFSQKGIRSDYGYGAASTSSQSALGHEGKLALKCRSSALDDVIGSGGPLRRIRHKANVLSQRDKKELGYTVFQQDGSSLNLVLPNETDPKVLGYASVPAKSTQTAHKILQHLEKPSPKEKNERQSVSSHAGMREKEPNQLTSDMLHGQALRSLEKVDLPKFRPSPRDTQKPEAQHHARLHELTSQSKDKTEENGSRKFPVPYKMLTSVSGDSTDSLKNKTPSAGFTDLPSKVQEEPPQKKSDFQMSASEDAVEIDDDIHDNGHISFPLVKYNKPETSVADIIRTPAVPEVSKTHTLVENNIPVLPEVAKVPAQAEVKEAEKGTSFPNTDGFLGGSSVHEQGLGLKIHKPSSSTTNTHSSVLPQPTLQMEKIAPEKSPRFFSFVKTAESAPPVTFSANKPSDSKPDSSSDPKTNYSISVNGNGNDQKSTNIIGRSESSFPAVPTSGSFLFGTATKNLSAPNMTPTLPHTTISSSISFPTPASASTTISATTSAIFSTSVPPPVFSFGSASSTAPTSSMAETGNTSNGSPFALTSFATTTTTNIGSGLFGFSSPAATLTTTSQSQGSFFNTTNGSQTNTQASSSSTLFGSPAPAFGSSPSFDIGSVGPTSETKSGKSQMEQMGGEMSEKESGVAK</sequence>
<reference evidence="2" key="1">
    <citation type="journal article" date="2022" name="Mol. Ecol. Resour.">
        <title>The genomes of chicory, endive, great burdock and yacon provide insights into Asteraceae palaeo-polyploidization history and plant inulin production.</title>
        <authorList>
            <person name="Fan W."/>
            <person name="Wang S."/>
            <person name="Wang H."/>
            <person name="Wang A."/>
            <person name="Jiang F."/>
            <person name="Liu H."/>
            <person name="Zhao H."/>
            <person name="Xu D."/>
            <person name="Zhang Y."/>
        </authorList>
    </citation>
    <scope>NUCLEOTIDE SEQUENCE [LARGE SCALE GENOMIC DNA]</scope>
    <source>
        <strain evidence="2">cv. Yunnan</strain>
    </source>
</reference>
<accession>A0ACB8ZED5</accession>
<dbReference type="Proteomes" id="UP001056120">
    <property type="component" value="Linkage Group LG26"/>
</dbReference>
<proteinExistence type="predicted"/>
<reference evidence="1 2" key="2">
    <citation type="journal article" date="2022" name="Mol. Ecol. Resour.">
        <title>The genomes of chicory, endive, great burdock and yacon provide insights into Asteraceae paleo-polyploidization history and plant inulin production.</title>
        <authorList>
            <person name="Fan W."/>
            <person name="Wang S."/>
            <person name="Wang H."/>
            <person name="Wang A."/>
            <person name="Jiang F."/>
            <person name="Liu H."/>
            <person name="Zhao H."/>
            <person name="Xu D."/>
            <person name="Zhang Y."/>
        </authorList>
    </citation>
    <scope>NUCLEOTIDE SEQUENCE [LARGE SCALE GENOMIC DNA]</scope>
    <source>
        <strain evidence="2">cv. Yunnan</strain>
        <tissue evidence="1">Leaves</tissue>
    </source>
</reference>
<protein>
    <submittedName>
        <fullName evidence="1">Uncharacterized protein</fullName>
    </submittedName>
</protein>
<gene>
    <name evidence="1" type="ORF">L1987_78974</name>
</gene>